<dbReference type="PANTHER" id="PTHR43711:SF1">
    <property type="entry name" value="HISTIDINE KINASE 1"/>
    <property type="match status" value="1"/>
</dbReference>
<feature type="region of interest" description="Disordered" evidence="7">
    <location>
        <begin position="419"/>
        <end position="492"/>
    </location>
</feature>
<comment type="caution">
    <text evidence="9">The sequence shown here is derived from an EMBL/GenBank/DDBJ whole genome shotgun (WGS) entry which is preliminary data.</text>
</comment>
<keyword evidence="9" id="KW-0067">ATP-binding</keyword>
<dbReference type="InterPro" id="IPR003661">
    <property type="entry name" value="HisK_dim/P_dom"/>
</dbReference>
<dbReference type="CDD" id="cd00075">
    <property type="entry name" value="HATPase"/>
    <property type="match status" value="1"/>
</dbReference>
<reference evidence="9 10" key="1">
    <citation type="journal article" date="2019" name="Int. J. Syst. Evol. Microbiol.">
        <title>The Global Catalogue of Microorganisms (GCM) 10K type strain sequencing project: providing services to taxonomists for standard genome sequencing and annotation.</title>
        <authorList>
            <consortium name="The Broad Institute Genomics Platform"/>
            <consortium name="The Broad Institute Genome Sequencing Center for Infectious Disease"/>
            <person name="Wu L."/>
            <person name="Ma J."/>
        </authorList>
    </citation>
    <scope>NUCLEOTIDE SEQUENCE [LARGE SCALE GENOMIC DNA]</scope>
    <source>
        <strain evidence="9 10">IBRC-M 10256</strain>
    </source>
</reference>
<dbReference type="GO" id="GO:0005524">
    <property type="term" value="F:ATP binding"/>
    <property type="evidence" value="ECO:0007669"/>
    <property type="project" value="UniProtKB-KW"/>
</dbReference>
<evidence type="ECO:0000259" key="8">
    <source>
        <dbReference type="PROSITE" id="PS50109"/>
    </source>
</evidence>
<evidence type="ECO:0000313" key="10">
    <source>
        <dbReference type="Proteomes" id="UP001595846"/>
    </source>
</evidence>
<dbReference type="InterPro" id="IPR000014">
    <property type="entry name" value="PAS"/>
</dbReference>
<evidence type="ECO:0000256" key="3">
    <source>
        <dbReference type="ARBA" id="ARBA00022553"/>
    </source>
</evidence>
<accession>A0ABD5NIR8</accession>
<dbReference type="SUPFAM" id="SSF55874">
    <property type="entry name" value="ATPase domain of HSP90 chaperone/DNA topoisomerase II/histidine kinase"/>
    <property type="match status" value="2"/>
</dbReference>
<dbReference type="InterPro" id="IPR036890">
    <property type="entry name" value="HATPase_C_sf"/>
</dbReference>
<feature type="compositionally biased region" description="Basic and acidic residues" evidence="7">
    <location>
        <begin position="419"/>
        <end position="436"/>
    </location>
</feature>
<dbReference type="PROSITE" id="PS50109">
    <property type="entry name" value="HIS_KIN"/>
    <property type="match status" value="1"/>
</dbReference>
<dbReference type="InterPro" id="IPR029016">
    <property type="entry name" value="GAF-like_dom_sf"/>
</dbReference>
<evidence type="ECO:0000256" key="1">
    <source>
        <dbReference type="ARBA" id="ARBA00000085"/>
    </source>
</evidence>
<comment type="catalytic activity">
    <reaction evidence="1">
        <text>ATP + protein L-histidine = ADP + protein N-phospho-L-histidine.</text>
        <dbReference type="EC" id="2.7.13.3"/>
    </reaction>
</comment>
<dbReference type="SUPFAM" id="SSF55781">
    <property type="entry name" value="GAF domain-like"/>
    <property type="match status" value="1"/>
</dbReference>
<dbReference type="RefSeq" id="WP_256532178.1">
    <property type="nucleotide sequence ID" value="NZ_CP101824.1"/>
</dbReference>
<protein>
    <recommendedName>
        <fullName evidence="2">histidine kinase</fullName>
        <ecNumber evidence="2">2.7.13.3</ecNumber>
    </recommendedName>
</protein>
<dbReference type="InterPro" id="IPR035965">
    <property type="entry name" value="PAS-like_dom_sf"/>
</dbReference>
<dbReference type="InterPro" id="IPR005467">
    <property type="entry name" value="His_kinase_dom"/>
</dbReference>
<evidence type="ECO:0000256" key="7">
    <source>
        <dbReference type="SAM" id="MobiDB-lite"/>
    </source>
</evidence>
<dbReference type="Pfam" id="PF13185">
    <property type="entry name" value="GAF_2"/>
    <property type="match status" value="1"/>
</dbReference>
<dbReference type="SMART" id="SM00387">
    <property type="entry name" value="HATPase_c"/>
    <property type="match status" value="1"/>
</dbReference>
<dbReference type="PANTHER" id="PTHR43711">
    <property type="entry name" value="TWO-COMPONENT HISTIDINE KINASE"/>
    <property type="match status" value="1"/>
</dbReference>
<dbReference type="CDD" id="cd00082">
    <property type="entry name" value="HisKA"/>
    <property type="match status" value="1"/>
</dbReference>
<dbReference type="Gene3D" id="3.30.565.10">
    <property type="entry name" value="Histidine kinase-like ATPase, C-terminal domain"/>
    <property type="match status" value="1"/>
</dbReference>
<sequence length="583" mass="62641">MADGTDSDLDGLSREQLSERVTLLGEVAATLETCESADEIYQRTVSPDGHVLDFDAAIVCTVSDGVFVPKAAYAETLRPADPLPAGDGIAGRTVEAGEPILVSDVRSVDDAAPTGHYRSVVSLPLADDGVVQFHASGPDAFSPLDLEIGELLVSTVTNALGRVEQERARNRERDQFAALFENVPDAALSYRVEDGTPIVTSVNSSFVGTFGEHGADVVGSPVSAVVRPPPSATEPDRLSMDEISRWTDVEVTRRTPDGPRPFLLRNVPMRSDDDSIRGYLIYTDLHALKARERELERKNERLDQFASMVSHDLRNPLNVAAGYLDLARERTDCVELREIGRAHGRMERLIDDLLSLARAGDTVEAVQPVHLGTIVREAWGNVSTPDATLDVDGDAIVEADPGQLLQLFENLFRNCVEHGTADSHGDRWSEADRRPGPDLPEIDADTPSERSSDASGLDADTPSEPWPDAPGPDHHTPPDHHADPAGSDHESGVSVCVRATDEGFVVEDDGPGIPPADRERIFESGYTTGPDNTGLGLAIVDQIREAHGWTASVGTSATGGARFEFVTGEPAFDLVESSPSEST</sequence>
<dbReference type="SUPFAM" id="SSF47384">
    <property type="entry name" value="Homodimeric domain of signal transducing histidine kinase"/>
    <property type="match status" value="1"/>
</dbReference>
<dbReference type="GeneID" id="73904956"/>
<keyword evidence="9" id="KW-0547">Nucleotide-binding</keyword>
<dbReference type="Gene3D" id="3.30.450.20">
    <property type="entry name" value="PAS domain"/>
    <property type="match status" value="1"/>
</dbReference>
<dbReference type="Gene3D" id="1.10.287.130">
    <property type="match status" value="1"/>
</dbReference>
<dbReference type="InterPro" id="IPR003594">
    <property type="entry name" value="HATPase_dom"/>
</dbReference>
<dbReference type="CDD" id="cd00130">
    <property type="entry name" value="PAS"/>
    <property type="match status" value="1"/>
</dbReference>
<dbReference type="Pfam" id="PF02518">
    <property type="entry name" value="HATPase_c"/>
    <property type="match status" value="1"/>
</dbReference>
<keyword evidence="6" id="KW-0902">Two-component regulatory system</keyword>
<dbReference type="Pfam" id="PF00512">
    <property type="entry name" value="HisKA"/>
    <property type="match status" value="1"/>
</dbReference>
<organism evidence="9 10">
    <name type="scientific">Halovivax cerinus</name>
    <dbReference type="NCBI Taxonomy" id="1487865"/>
    <lineage>
        <taxon>Archaea</taxon>
        <taxon>Methanobacteriati</taxon>
        <taxon>Methanobacteriota</taxon>
        <taxon>Stenosarchaea group</taxon>
        <taxon>Halobacteria</taxon>
        <taxon>Halobacteriales</taxon>
        <taxon>Natrialbaceae</taxon>
        <taxon>Halovivax</taxon>
    </lineage>
</organism>
<dbReference type="SMART" id="SM00065">
    <property type="entry name" value="GAF"/>
    <property type="match status" value="1"/>
</dbReference>
<gene>
    <name evidence="9" type="ORF">ACFOUR_00655</name>
</gene>
<dbReference type="GO" id="GO:0000160">
    <property type="term" value="P:phosphorelay signal transduction system"/>
    <property type="evidence" value="ECO:0007669"/>
    <property type="project" value="UniProtKB-KW"/>
</dbReference>
<dbReference type="InterPro" id="IPR003018">
    <property type="entry name" value="GAF"/>
</dbReference>
<evidence type="ECO:0000256" key="2">
    <source>
        <dbReference type="ARBA" id="ARBA00012438"/>
    </source>
</evidence>
<dbReference type="InterPro" id="IPR050736">
    <property type="entry name" value="Sensor_HK_Regulatory"/>
</dbReference>
<dbReference type="EC" id="2.7.13.3" evidence="2"/>
<keyword evidence="4" id="KW-0808">Transferase</keyword>
<dbReference type="InterPro" id="IPR004358">
    <property type="entry name" value="Sig_transdc_His_kin-like_C"/>
</dbReference>
<keyword evidence="3" id="KW-0597">Phosphoprotein</keyword>
<dbReference type="SMART" id="SM00388">
    <property type="entry name" value="HisKA"/>
    <property type="match status" value="1"/>
</dbReference>
<proteinExistence type="predicted"/>
<name>A0ABD5NIR8_9EURY</name>
<dbReference type="PRINTS" id="PR00344">
    <property type="entry name" value="BCTRLSENSOR"/>
</dbReference>
<evidence type="ECO:0000256" key="5">
    <source>
        <dbReference type="ARBA" id="ARBA00022777"/>
    </source>
</evidence>
<evidence type="ECO:0000256" key="4">
    <source>
        <dbReference type="ARBA" id="ARBA00022679"/>
    </source>
</evidence>
<keyword evidence="5" id="KW-0418">Kinase</keyword>
<feature type="domain" description="Histidine kinase" evidence="8">
    <location>
        <begin position="308"/>
        <end position="571"/>
    </location>
</feature>
<dbReference type="AlphaFoldDB" id="A0ABD5NIR8"/>
<dbReference type="SUPFAM" id="SSF55785">
    <property type="entry name" value="PYP-like sensor domain (PAS domain)"/>
    <property type="match status" value="1"/>
</dbReference>
<dbReference type="InterPro" id="IPR036097">
    <property type="entry name" value="HisK_dim/P_sf"/>
</dbReference>
<dbReference type="Gene3D" id="3.30.450.40">
    <property type="match status" value="1"/>
</dbReference>
<feature type="compositionally biased region" description="Basic and acidic residues" evidence="7">
    <location>
        <begin position="471"/>
        <end position="491"/>
    </location>
</feature>
<evidence type="ECO:0000256" key="6">
    <source>
        <dbReference type="ARBA" id="ARBA00023012"/>
    </source>
</evidence>
<dbReference type="GO" id="GO:0004673">
    <property type="term" value="F:protein histidine kinase activity"/>
    <property type="evidence" value="ECO:0007669"/>
    <property type="project" value="UniProtKB-EC"/>
</dbReference>
<dbReference type="EMBL" id="JBHSAQ010000001">
    <property type="protein sequence ID" value="MFC3956883.1"/>
    <property type="molecule type" value="Genomic_DNA"/>
</dbReference>
<keyword evidence="10" id="KW-1185">Reference proteome</keyword>
<dbReference type="Proteomes" id="UP001595846">
    <property type="component" value="Unassembled WGS sequence"/>
</dbReference>
<evidence type="ECO:0000313" key="9">
    <source>
        <dbReference type="EMBL" id="MFC3956883.1"/>
    </source>
</evidence>